<dbReference type="EMBL" id="AP023440">
    <property type="protein sequence ID" value="BCL26338.1"/>
    <property type="molecule type" value="Genomic_DNA"/>
</dbReference>
<dbReference type="GO" id="GO:0046872">
    <property type="term" value="F:metal ion binding"/>
    <property type="evidence" value="ECO:0007669"/>
    <property type="project" value="UniProtKB-KW"/>
</dbReference>
<dbReference type="Pfam" id="PF06439">
    <property type="entry name" value="3keto-disac_hyd"/>
    <property type="match status" value="1"/>
</dbReference>
<dbReference type="InterPro" id="IPR013783">
    <property type="entry name" value="Ig-like_fold"/>
</dbReference>
<keyword evidence="2" id="KW-0186">Copper</keyword>
<dbReference type="PROSITE" id="PS00196">
    <property type="entry name" value="COPPER_BLUE"/>
    <property type="match status" value="1"/>
</dbReference>
<dbReference type="GO" id="GO:0005975">
    <property type="term" value="P:carbohydrate metabolic process"/>
    <property type="evidence" value="ECO:0007669"/>
    <property type="project" value="UniProtKB-ARBA"/>
</dbReference>
<reference evidence="5 6" key="1">
    <citation type="journal article" date="2014" name="Int. J. Syst. Evol. Microbiol.">
        <title>Complete genome sequence of Corynebacterium casei LMG S-19264T (=DSM 44701T), isolated from a smear-ripened cheese.</title>
        <authorList>
            <consortium name="US DOE Joint Genome Institute (JGI-PGF)"/>
            <person name="Walter F."/>
            <person name="Albersmeier A."/>
            <person name="Kalinowski J."/>
            <person name="Ruckert C."/>
        </authorList>
    </citation>
    <scope>NUCLEOTIDE SEQUENCE [LARGE SCALE GENOMIC DNA]</scope>
    <source>
        <strain evidence="5 6">JCM 4677</strain>
    </source>
</reference>
<keyword evidence="6" id="KW-1185">Reference proteome</keyword>
<evidence type="ECO:0000256" key="3">
    <source>
        <dbReference type="SAM" id="MobiDB-lite"/>
    </source>
</evidence>
<dbReference type="SUPFAM" id="SSF49503">
    <property type="entry name" value="Cupredoxins"/>
    <property type="match status" value="1"/>
</dbReference>
<dbReference type="KEGG" id="sgm:GCM10017557_11970"/>
<organism evidence="5 6">
    <name type="scientific">Streptomyces aurantiacus</name>
    <dbReference type="NCBI Taxonomy" id="47760"/>
    <lineage>
        <taxon>Bacteria</taxon>
        <taxon>Bacillati</taxon>
        <taxon>Actinomycetota</taxon>
        <taxon>Actinomycetes</taxon>
        <taxon>Kitasatosporales</taxon>
        <taxon>Streptomycetaceae</taxon>
        <taxon>Streptomyces</taxon>
        <taxon>Streptomyces aurantiacus group</taxon>
    </lineage>
</organism>
<evidence type="ECO:0000313" key="5">
    <source>
        <dbReference type="EMBL" id="BCL26338.1"/>
    </source>
</evidence>
<sequence>MTSVTTIRTTRTTRTTRSIRSIRRRRSGRLWTALFASLLMVLGLAVTSASGQTDNTPAAAGAAAQTLTWTAGDDITKYASAPTTAVAGPTTIVFENSTATGNTMGMPHTLTFDVSDPEYQNDVPLNILANPNDSQGGRHTAEVTLTPGRYRYFCTIPGHGQMQGILVVTEGTGEDTTAPETAAKVTGAQNADGAYVGSATVTLSATDAGSGVERIEYAIGDAGAWQPYTTPVVIDQVGAQKVRYRALDKAGNTSAEKAAEFSVVAPDTGDTTAPDTSAAVSGEQNPQGEYVSMATVTVTASDTGSGVNTIEYALGDSGAWQPYTAPVMVHETGAHKVRFRATDKAGNAAAEKSVSFTVVAPPVEDTTPPVTGVSVEGSKNSAGAYINNAKVTVTATEAHGGSGVDAIEYSLDGGPYLAYTAPVVVDRVGAHTVAYRARDKAGNTSDARTVSFTIAPGGGVPAPNCAEYDERLTVVVGTVDTGVPNRITNSRCRINELIEDEKEWTSHALFLKHVKTVLDALRTDGVIVQREYKLINQAAKQSGIGEPGQTEGYRTILDGTQASFDKWEQVGGGSFAPNGDGTITSGTSKDGLGMLWFPERKYGDFSLKLQWRDDAPGTGNANSGVFVRFPQIHDHPEEPRPEWAAIKFGHEVQVFDSPTGDMYKTGSLYGFDRVGLAGAGVTQKGTWNDYEIRVVDQHYSVYRNGVLINEFDNTGGQEFTPPRSDDPGTDGRRFSSGFIGLQVHSTTDVVSYRDVRIKEL</sequence>
<dbReference type="InterPro" id="IPR008972">
    <property type="entry name" value="Cupredoxin"/>
</dbReference>
<dbReference type="InterPro" id="IPR010496">
    <property type="entry name" value="AL/BT2_dom"/>
</dbReference>
<evidence type="ECO:0000256" key="2">
    <source>
        <dbReference type="ARBA" id="ARBA00023008"/>
    </source>
</evidence>
<evidence type="ECO:0000256" key="1">
    <source>
        <dbReference type="ARBA" id="ARBA00022723"/>
    </source>
</evidence>
<dbReference type="Gene3D" id="2.60.40.10">
    <property type="entry name" value="Immunoglobulins"/>
    <property type="match status" value="1"/>
</dbReference>
<gene>
    <name evidence="5" type="ORF">GCM10017557_11970</name>
</gene>
<proteinExistence type="predicted"/>
<evidence type="ECO:0000313" key="6">
    <source>
        <dbReference type="Proteomes" id="UP000516444"/>
    </source>
</evidence>
<feature type="region of interest" description="Disordered" evidence="3">
    <location>
        <begin position="266"/>
        <end position="285"/>
    </location>
</feature>
<dbReference type="InterPro" id="IPR058094">
    <property type="entry name" value="Ig-like_OmpL47-like"/>
</dbReference>
<feature type="compositionally biased region" description="Low complexity" evidence="3">
    <location>
        <begin position="266"/>
        <end position="279"/>
    </location>
</feature>
<dbReference type="Proteomes" id="UP000516444">
    <property type="component" value="Chromosome"/>
</dbReference>
<dbReference type="AlphaFoldDB" id="A0A7G1NT96"/>
<keyword evidence="1" id="KW-0479">Metal-binding</keyword>
<dbReference type="Gene3D" id="3.30.1920.20">
    <property type="match status" value="1"/>
</dbReference>
<keyword evidence="5" id="KW-0378">Hydrolase</keyword>
<feature type="domain" description="3-keto-alpha-glucoside-1,2-lyase/3-keto-2-hydroxy-glucal hydratase" evidence="4">
    <location>
        <begin position="553"/>
        <end position="758"/>
    </location>
</feature>
<dbReference type="NCBIfam" id="NF047446">
    <property type="entry name" value="barrel_OmpL47"/>
    <property type="match status" value="3"/>
</dbReference>
<protein>
    <submittedName>
        <fullName evidence="5">Glycosyl hydrolase</fullName>
    </submittedName>
</protein>
<dbReference type="Gene3D" id="2.60.120.560">
    <property type="entry name" value="Exo-inulinase, domain 1"/>
    <property type="match status" value="1"/>
</dbReference>
<dbReference type="GO" id="GO:0016787">
    <property type="term" value="F:hydrolase activity"/>
    <property type="evidence" value="ECO:0007669"/>
    <property type="project" value="UniProtKB-KW"/>
</dbReference>
<accession>A0A7G1NT96</accession>
<evidence type="ECO:0000259" key="4">
    <source>
        <dbReference type="Pfam" id="PF06439"/>
    </source>
</evidence>
<dbReference type="Gene3D" id="2.60.40.420">
    <property type="entry name" value="Cupredoxins - blue copper proteins"/>
    <property type="match status" value="1"/>
</dbReference>
<name>A0A7G1NT96_9ACTN</name>
<dbReference type="InterPro" id="IPR028871">
    <property type="entry name" value="BlueCu_1_BS"/>
</dbReference>